<reference evidence="5" key="2">
    <citation type="journal article" date="2023" name="IMA Fungus">
        <title>Comparative genomic study of the Penicillium genus elucidates a diverse pangenome and 15 lateral gene transfer events.</title>
        <authorList>
            <person name="Petersen C."/>
            <person name="Sorensen T."/>
            <person name="Nielsen M.R."/>
            <person name="Sondergaard T.E."/>
            <person name="Sorensen J.L."/>
            <person name="Fitzpatrick D.A."/>
            <person name="Frisvad J.C."/>
            <person name="Nielsen K.L."/>
        </authorList>
    </citation>
    <scope>NUCLEOTIDE SEQUENCE</scope>
    <source>
        <strain evidence="5">IBT 34128</strain>
    </source>
</reference>
<dbReference type="SUPFAM" id="SSF51905">
    <property type="entry name" value="FAD/NAD(P)-binding domain"/>
    <property type="match status" value="3"/>
</dbReference>
<dbReference type="EMBL" id="JAPMSZ010000010">
    <property type="protein sequence ID" value="KAJ5086546.1"/>
    <property type="molecule type" value="Genomic_DNA"/>
</dbReference>
<dbReference type="OrthoDB" id="74360at2759"/>
<dbReference type="Proteomes" id="UP001141434">
    <property type="component" value="Unassembled WGS sequence"/>
</dbReference>
<dbReference type="PANTHER" id="PTHR42877">
    <property type="entry name" value="L-ORNITHINE N(5)-MONOOXYGENASE-RELATED"/>
    <property type="match status" value="1"/>
</dbReference>
<dbReference type="PANTHER" id="PTHR42877:SF4">
    <property type="entry name" value="FAD_NAD(P)-BINDING DOMAIN-CONTAINING PROTEIN-RELATED"/>
    <property type="match status" value="1"/>
</dbReference>
<evidence type="ECO:0000256" key="1">
    <source>
        <dbReference type="ARBA" id="ARBA00001974"/>
    </source>
</evidence>
<gene>
    <name evidence="5" type="ORF">NUU61_007853</name>
</gene>
<dbReference type="RefSeq" id="XP_056508671.1">
    <property type="nucleotide sequence ID" value="XM_056658378.1"/>
</dbReference>
<proteinExistence type="inferred from homology"/>
<organism evidence="5 6">
    <name type="scientific">Penicillium alfredii</name>
    <dbReference type="NCBI Taxonomy" id="1506179"/>
    <lineage>
        <taxon>Eukaryota</taxon>
        <taxon>Fungi</taxon>
        <taxon>Dikarya</taxon>
        <taxon>Ascomycota</taxon>
        <taxon>Pezizomycotina</taxon>
        <taxon>Eurotiomycetes</taxon>
        <taxon>Eurotiomycetidae</taxon>
        <taxon>Eurotiales</taxon>
        <taxon>Aspergillaceae</taxon>
        <taxon>Penicillium</taxon>
    </lineage>
</organism>
<dbReference type="Pfam" id="PF13450">
    <property type="entry name" value="NAD_binding_8"/>
    <property type="match status" value="1"/>
</dbReference>
<reference evidence="5" key="1">
    <citation type="submission" date="2022-11" db="EMBL/GenBank/DDBJ databases">
        <authorList>
            <person name="Petersen C."/>
        </authorList>
    </citation>
    <scope>NUCLEOTIDE SEQUENCE</scope>
    <source>
        <strain evidence="5">IBT 34128</strain>
    </source>
</reference>
<keyword evidence="6" id="KW-1185">Reference proteome</keyword>
<keyword evidence="3" id="KW-0285">Flavoprotein</keyword>
<dbReference type="InterPro" id="IPR051209">
    <property type="entry name" value="FAD-bind_Monooxygenase_sf"/>
</dbReference>
<sequence>MDFLDLVPSGFVPRPLKVVVIGAGISGIQFAHDATTSLSGIDLEIYDRNPCLGGTWYENRYPGCTCDVPSHTYQFSWAPNPSWSSLYPPAPEIRAYLEGVVDKHHLRRFMSFNTECLSAHWHEDDSQWEIVLRNVLTKEEKVIWSDAFIYAVGRLNNYKTPQIPGQEKFRGRQVHTANWPTELNAKDKRVVVIGNGASAVQCVAALQPDSTEQKQFLQSNPEQYYSFCIGLEKKLAAGFPGLWKGTASQAQFTSLSQSFMKTKITNPDLLSALLPKFEAGCRRFTPGGHYLDAIQKPNAEYVKDSIAELTEDSLVTASGRQIDCDIVVYATGFEPHQPRFPVIGRAGQSLAEDWDREGPCESYMAAMVAGFPNFFGSYQLPSCTLPHRLLTGNASNIAFNPPICPAIGSAVPGIERASNYMARVLARLQTNRLRSVCVTSKAQREFNQWVQSRMPQMVWSGPCNSSYKNGQGKVIVPWPGTMLHYYAATAIVRWEDFDLEFESPGQKYESFGNGVTSDGFVPDQFPWVHPPSPQVVVARKAEVPITTATTATTATSTALSMRGLKC</sequence>
<evidence type="ECO:0000256" key="3">
    <source>
        <dbReference type="ARBA" id="ARBA00022630"/>
    </source>
</evidence>
<evidence type="ECO:0000256" key="2">
    <source>
        <dbReference type="ARBA" id="ARBA00010139"/>
    </source>
</evidence>
<comment type="cofactor">
    <cofactor evidence="1">
        <name>FAD</name>
        <dbReference type="ChEBI" id="CHEBI:57692"/>
    </cofactor>
</comment>
<dbReference type="Gene3D" id="3.50.50.60">
    <property type="entry name" value="FAD/NAD(P)-binding domain"/>
    <property type="match status" value="2"/>
</dbReference>
<evidence type="ECO:0000256" key="4">
    <source>
        <dbReference type="ARBA" id="ARBA00022827"/>
    </source>
</evidence>
<accession>A0A9W9ERJ2</accession>
<evidence type="ECO:0000313" key="5">
    <source>
        <dbReference type="EMBL" id="KAJ5086546.1"/>
    </source>
</evidence>
<comment type="similarity">
    <text evidence="2">Belongs to the FAD-binding monooxygenase family.</text>
</comment>
<evidence type="ECO:0000313" key="6">
    <source>
        <dbReference type="Proteomes" id="UP001141434"/>
    </source>
</evidence>
<dbReference type="InterPro" id="IPR036188">
    <property type="entry name" value="FAD/NAD-bd_sf"/>
</dbReference>
<comment type="caution">
    <text evidence="5">The sequence shown here is derived from an EMBL/GenBank/DDBJ whole genome shotgun (WGS) entry which is preliminary data.</text>
</comment>
<dbReference type="GeneID" id="81397547"/>
<protein>
    <submittedName>
        <fullName evidence="5">Uncharacterized protein</fullName>
    </submittedName>
</protein>
<keyword evidence="4" id="KW-0274">FAD</keyword>
<name>A0A9W9ERJ2_9EURO</name>
<dbReference type="AlphaFoldDB" id="A0A9W9ERJ2"/>